<dbReference type="EMBL" id="CP036267">
    <property type="protein sequence ID" value="QDT32854.1"/>
    <property type="molecule type" value="Genomic_DNA"/>
</dbReference>
<dbReference type="AlphaFoldDB" id="A0A517QMI5"/>
<evidence type="ECO:0000313" key="5">
    <source>
        <dbReference type="Proteomes" id="UP000315724"/>
    </source>
</evidence>
<dbReference type="RefSeq" id="WP_145198434.1">
    <property type="nucleotide sequence ID" value="NZ_CP036267.1"/>
</dbReference>
<sequence length="475" mass="52902">MSYPRVSTFKTPEDFQERLNHLGLNLQFDREVQSGVSSPLGQSVPFQDQFIGNRFCILPMEGWDAESDGKPTDLVRRRWRNFGLSGAKLIWGGEAVAVRHDGRANPNQLLINEENLTGIQELREIVESAHRERFDTTDDLLVGLQLTHSGRFARPNDGKKLEPQIGYRHPVLDKKFAIDSDDKIMSDDDLSKLIEDFVSAAVLSQKAGYKFVDVKHCHGYLGHELLSGFDRPGKYGGSFENRTRFLREIVSGIRAEAPGLEIGVRVSIFDFTPFEPGADRIGVPSVLESYNSAFGGDGSGQGIDLEEPARFLNLLQELGIKLVCTTCGSPYYNPHIQRPAIFPPSDGYQPPEDPLVGVDRQIQATAQLKQQFPELLIVGSGYSYLQEWLPNVGQYAVANGLVDFVGLGRMVLSYPELPADVLAGTTMPRKKICRTFSDCTTAPRNGIISGCYPLDPFYKEMPERQELLSIKKKMG</sequence>
<dbReference type="PANTHER" id="PTHR43656:SF2">
    <property type="entry name" value="BINDING OXIDOREDUCTASE, PUTATIVE (AFU_ORTHOLOGUE AFUA_2G08260)-RELATED"/>
    <property type="match status" value="1"/>
</dbReference>
<dbReference type="Pfam" id="PF00724">
    <property type="entry name" value="Oxidored_FMN"/>
    <property type="match status" value="1"/>
</dbReference>
<keyword evidence="2 4" id="KW-0560">Oxidoreductase</keyword>
<evidence type="ECO:0000256" key="1">
    <source>
        <dbReference type="ARBA" id="ARBA00022630"/>
    </source>
</evidence>
<gene>
    <name evidence="4" type="primary">namA_2</name>
    <name evidence="4" type="ORF">Mal48_21020</name>
</gene>
<proteinExistence type="predicted"/>
<keyword evidence="5" id="KW-1185">Reference proteome</keyword>
<accession>A0A517QMI5</accession>
<evidence type="ECO:0000259" key="3">
    <source>
        <dbReference type="Pfam" id="PF00724"/>
    </source>
</evidence>
<dbReference type="GO" id="GO:0010181">
    <property type="term" value="F:FMN binding"/>
    <property type="evidence" value="ECO:0007669"/>
    <property type="project" value="InterPro"/>
</dbReference>
<protein>
    <submittedName>
        <fullName evidence="4">NADPH dehydrogenase</fullName>
        <ecNumber evidence="4">1.6.99.1</ecNumber>
    </submittedName>
</protein>
<dbReference type="Gene3D" id="3.20.20.70">
    <property type="entry name" value="Aldolase class I"/>
    <property type="match status" value="1"/>
</dbReference>
<dbReference type="Proteomes" id="UP000315724">
    <property type="component" value="Chromosome"/>
</dbReference>
<dbReference type="KEGG" id="tpol:Mal48_21020"/>
<dbReference type="SUPFAM" id="SSF51395">
    <property type="entry name" value="FMN-linked oxidoreductases"/>
    <property type="match status" value="1"/>
</dbReference>
<dbReference type="GO" id="GO:0003959">
    <property type="term" value="F:NADPH dehydrogenase activity"/>
    <property type="evidence" value="ECO:0007669"/>
    <property type="project" value="UniProtKB-EC"/>
</dbReference>
<evidence type="ECO:0000256" key="2">
    <source>
        <dbReference type="ARBA" id="ARBA00023002"/>
    </source>
</evidence>
<dbReference type="PANTHER" id="PTHR43656">
    <property type="entry name" value="BINDING OXIDOREDUCTASE, PUTATIVE (AFU_ORTHOLOGUE AFUA_2G08260)-RELATED"/>
    <property type="match status" value="1"/>
</dbReference>
<dbReference type="OrthoDB" id="9772736at2"/>
<dbReference type="InterPro" id="IPR013785">
    <property type="entry name" value="Aldolase_TIM"/>
</dbReference>
<name>A0A517QMI5_9PLAN</name>
<reference evidence="4 5" key="1">
    <citation type="submission" date="2019-02" db="EMBL/GenBank/DDBJ databases">
        <title>Deep-cultivation of Planctomycetes and their phenomic and genomic characterization uncovers novel biology.</title>
        <authorList>
            <person name="Wiegand S."/>
            <person name="Jogler M."/>
            <person name="Boedeker C."/>
            <person name="Pinto D."/>
            <person name="Vollmers J."/>
            <person name="Rivas-Marin E."/>
            <person name="Kohn T."/>
            <person name="Peeters S.H."/>
            <person name="Heuer A."/>
            <person name="Rast P."/>
            <person name="Oberbeckmann S."/>
            <person name="Bunk B."/>
            <person name="Jeske O."/>
            <person name="Meyerdierks A."/>
            <person name="Storesund J.E."/>
            <person name="Kallscheuer N."/>
            <person name="Luecker S."/>
            <person name="Lage O.M."/>
            <person name="Pohl T."/>
            <person name="Merkel B.J."/>
            <person name="Hornburger P."/>
            <person name="Mueller R.-W."/>
            <person name="Bruemmer F."/>
            <person name="Labrenz M."/>
            <person name="Spormann A.M."/>
            <person name="Op den Camp H."/>
            <person name="Overmann J."/>
            <person name="Amann R."/>
            <person name="Jetten M.S.M."/>
            <person name="Mascher T."/>
            <person name="Medema M.H."/>
            <person name="Devos D.P."/>
            <person name="Kaster A.-K."/>
            <person name="Ovreas L."/>
            <person name="Rohde M."/>
            <person name="Galperin M.Y."/>
            <person name="Jogler C."/>
        </authorList>
    </citation>
    <scope>NUCLEOTIDE SEQUENCE [LARGE SCALE GENOMIC DNA]</scope>
    <source>
        <strain evidence="4 5">Mal48</strain>
    </source>
</reference>
<dbReference type="InterPro" id="IPR051799">
    <property type="entry name" value="NADH_flavin_oxidoreductase"/>
</dbReference>
<keyword evidence="1" id="KW-0285">Flavoprotein</keyword>
<dbReference type="InterPro" id="IPR001155">
    <property type="entry name" value="OxRdtase_FMN_N"/>
</dbReference>
<feature type="domain" description="NADH:flavin oxidoreductase/NADH oxidase N-terminal" evidence="3">
    <location>
        <begin position="49"/>
        <end position="272"/>
    </location>
</feature>
<dbReference type="EC" id="1.6.99.1" evidence="4"/>
<evidence type="ECO:0000313" key="4">
    <source>
        <dbReference type="EMBL" id="QDT32854.1"/>
    </source>
</evidence>
<organism evidence="4 5">
    <name type="scientific">Thalassoglobus polymorphus</name>
    <dbReference type="NCBI Taxonomy" id="2527994"/>
    <lineage>
        <taxon>Bacteria</taxon>
        <taxon>Pseudomonadati</taxon>
        <taxon>Planctomycetota</taxon>
        <taxon>Planctomycetia</taxon>
        <taxon>Planctomycetales</taxon>
        <taxon>Planctomycetaceae</taxon>
        <taxon>Thalassoglobus</taxon>
    </lineage>
</organism>